<sequence length="48" mass="5365">MAPTNAQRLAQKLNGFYQENGFHLAKWLPLSTMASTIDQWQSSPDSPS</sequence>
<protein>
    <submittedName>
        <fullName evidence="1">Uncharacterized protein</fullName>
    </submittedName>
</protein>
<dbReference type="EMBL" id="GBXM01007671">
    <property type="protein sequence ID" value="JAI00907.1"/>
    <property type="molecule type" value="Transcribed_RNA"/>
</dbReference>
<evidence type="ECO:0000313" key="1">
    <source>
        <dbReference type="EMBL" id="JAI00907.1"/>
    </source>
</evidence>
<reference evidence="1" key="2">
    <citation type="journal article" date="2015" name="Fish Shellfish Immunol.">
        <title>Early steps in the European eel (Anguilla anguilla)-Vibrio vulnificus interaction in the gills: Role of the RtxA13 toxin.</title>
        <authorList>
            <person name="Callol A."/>
            <person name="Pajuelo D."/>
            <person name="Ebbesson L."/>
            <person name="Teles M."/>
            <person name="MacKenzie S."/>
            <person name="Amaro C."/>
        </authorList>
    </citation>
    <scope>NUCLEOTIDE SEQUENCE</scope>
</reference>
<proteinExistence type="predicted"/>
<accession>A0A0E9XEP2</accession>
<dbReference type="AlphaFoldDB" id="A0A0E9XEP2"/>
<reference evidence="1" key="1">
    <citation type="submission" date="2014-11" db="EMBL/GenBank/DDBJ databases">
        <authorList>
            <person name="Amaro Gonzalez C."/>
        </authorList>
    </citation>
    <scope>NUCLEOTIDE SEQUENCE</scope>
</reference>
<organism evidence="1">
    <name type="scientific">Anguilla anguilla</name>
    <name type="common">European freshwater eel</name>
    <name type="synonym">Muraena anguilla</name>
    <dbReference type="NCBI Taxonomy" id="7936"/>
    <lineage>
        <taxon>Eukaryota</taxon>
        <taxon>Metazoa</taxon>
        <taxon>Chordata</taxon>
        <taxon>Craniata</taxon>
        <taxon>Vertebrata</taxon>
        <taxon>Euteleostomi</taxon>
        <taxon>Actinopterygii</taxon>
        <taxon>Neopterygii</taxon>
        <taxon>Teleostei</taxon>
        <taxon>Anguilliformes</taxon>
        <taxon>Anguillidae</taxon>
        <taxon>Anguilla</taxon>
    </lineage>
</organism>
<name>A0A0E9XEP2_ANGAN</name>